<accession>A0AAE7B3C9</accession>
<evidence type="ECO:0000313" key="3">
    <source>
        <dbReference type="Proteomes" id="UP000502065"/>
    </source>
</evidence>
<keyword evidence="2" id="KW-0808">Transferase</keyword>
<dbReference type="RefSeq" id="WP_129095723.1">
    <property type="nucleotide sequence ID" value="NZ_CBCSAE010000012.1"/>
</dbReference>
<evidence type="ECO:0000313" key="2">
    <source>
        <dbReference type="EMBL" id="QKE26748.1"/>
    </source>
</evidence>
<reference evidence="2 3" key="1">
    <citation type="submission" date="2018-07" db="EMBL/GenBank/DDBJ databases">
        <title>Identification of phenol metabolism pathways in Arcobacter.</title>
        <authorList>
            <person name="Miller W.G."/>
            <person name="Yee E."/>
            <person name="Bono J.L."/>
        </authorList>
    </citation>
    <scope>NUCLEOTIDE SEQUENCE [LARGE SCALE GENOMIC DNA]</scope>
    <source>
        <strain evidence="2 3">W63</strain>
    </source>
</reference>
<dbReference type="GO" id="GO:0032259">
    <property type="term" value="P:methylation"/>
    <property type="evidence" value="ECO:0007669"/>
    <property type="project" value="UniProtKB-KW"/>
</dbReference>
<name>A0AAE7B3C9_9BACT</name>
<evidence type="ECO:0000259" key="1">
    <source>
        <dbReference type="Pfam" id="PF05050"/>
    </source>
</evidence>
<keyword evidence="2" id="KW-0489">Methyltransferase</keyword>
<dbReference type="NCBIfam" id="TIGR01444">
    <property type="entry name" value="fkbM_fam"/>
    <property type="match status" value="1"/>
</dbReference>
<dbReference type="InterPro" id="IPR029063">
    <property type="entry name" value="SAM-dependent_MTases_sf"/>
</dbReference>
<dbReference type="PANTHER" id="PTHR34203:SF13">
    <property type="entry name" value="EXPRESSED PROTEIN"/>
    <property type="match status" value="1"/>
</dbReference>
<sequence>MGIEKLEKEYLNGKVDKADFISRMYKENHDRLFEYAEFIKSRDIQKIEITDNSVIMTSRELGIKIVCNRFDERIAPIEILNFKNYEKEDSNMIFNLINDNDTVFDIGGNMGWYSIGLYKAKKNIDIHTFEPIPSTYESLVGNVKINGAKIKINNFGLSDKKQDLTFYFHKEGSVNASAAIMNEEKENIEVKCHVDTIDNYFKENKLTKIDFIKCDVEGAELLTFKGGVETISNYKPIVFTEMLRKWSAKFNYHPNEIIELFKDMGYRCYLVIGDKLKEIKVMTDETIETNFFFLHNQKHLNKIKELLND</sequence>
<dbReference type="InterPro" id="IPR052514">
    <property type="entry name" value="SAM-dependent_MTase"/>
</dbReference>
<dbReference type="SUPFAM" id="SSF53335">
    <property type="entry name" value="S-adenosyl-L-methionine-dependent methyltransferases"/>
    <property type="match status" value="1"/>
</dbReference>
<protein>
    <submittedName>
        <fullName evidence="2">Methyltransferase, FkbM family</fullName>
    </submittedName>
</protein>
<dbReference type="KEGG" id="aaqi:AAQM_2027"/>
<dbReference type="PANTHER" id="PTHR34203">
    <property type="entry name" value="METHYLTRANSFERASE, FKBM FAMILY PROTEIN"/>
    <property type="match status" value="1"/>
</dbReference>
<dbReference type="Pfam" id="PF05050">
    <property type="entry name" value="Methyltransf_21"/>
    <property type="match status" value="1"/>
</dbReference>
<organism evidence="2 3">
    <name type="scientific">Arcobacter aquimarinus</name>
    <dbReference type="NCBI Taxonomy" id="1315211"/>
    <lineage>
        <taxon>Bacteria</taxon>
        <taxon>Pseudomonadati</taxon>
        <taxon>Campylobacterota</taxon>
        <taxon>Epsilonproteobacteria</taxon>
        <taxon>Campylobacterales</taxon>
        <taxon>Arcobacteraceae</taxon>
        <taxon>Arcobacter</taxon>
    </lineage>
</organism>
<dbReference type="AlphaFoldDB" id="A0AAE7B3C9"/>
<dbReference type="GO" id="GO:0008168">
    <property type="term" value="F:methyltransferase activity"/>
    <property type="evidence" value="ECO:0007669"/>
    <property type="project" value="UniProtKB-KW"/>
</dbReference>
<dbReference type="InterPro" id="IPR006342">
    <property type="entry name" value="FkbM_mtfrase"/>
</dbReference>
<feature type="domain" description="Methyltransferase FkbM" evidence="1">
    <location>
        <begin position="105"/>
        <end position="268"/>
    </location>
</feature>
<proteinExistence type="predicted"/>
<dbReference type="Gene3D" id="3.40.50.150">
    <property type="entry name" value="Vaccinia Virus protein VP39"/>
    <property type="match status" value="1"/>
</dbReference>
<keyword evidence="3" id="KW-1185">Reference proteome</keyword>
<dbReference type="Proteomes" id="UP000502065">
    <property type="component" value="Chromosome"/>
</dbReference>
<gene>
    <name evidence="2" type="ORF">AAQM_2027</name>
</gene>
<dbReference type="EMBL" id="CP030944">
    <property type="protein sequence ID" value="QKE26748.1"/>
    <property type="molecule type" value="Genomic_DNA"/>
</dbReference>